<dbReference type="SUPFAM" id="SSF55729">
    <property type="entry name" value="Acyl-CoA N-acyltransferases (Nat)"/>
    <property type="match status" value="1"/>
</dbReference>
<dbReference type="EMBL" id="JAMTCP010000031">
    <property type="protein sequence ID" value="MCP2260753.1"/>
    <property type="molecule type" value="Genomic_DNA"/>
</dbReference>
<gene>
    <name evidence="3" type="ORF">LX15_004473</name>
</gene>
<dbReference type="PROSITE" id="PS51186">
    <property type="entry name" value="GNAT"/>
    <property type="match status" value="1"/>
</dbReference>
<keyword evidence="4" id="KW-1185">Reference proteome</keyword>
<feature type="region of interest" description="Disordered" evidence="1">
    <location>
        <begin position="1"/>
        <end position="32"/>
    </location>
</feature>
<dbReference type="Pfam" id="PF13673">
    <property type="entry name" value="Acetyltransf_10"/>
    <property type="match status" value="1"/>
</dbReference>
<sequence length="194" mass="21107">MTPARWSGRRIRGGRGETPEDPRPRSVGGEPLGTAWYPGGVTVEHLATTLHVARPDQLSVSTLYALLRLRAEVFVVEQGCAYADPDGRDLEPGVLHLWISPTGAPEHVLAALRVLPEPDGGWRIGRVVTAKEARGRGLARDLMTGALAEIGSAPCVLGAQTYVRDFYASFGFEVVGEEYLEDGIPHVEMRRVVR</sequence>
<accession>A0ABT1HZ08</accession>
<dbReference type="Gene3D" id="3.40.630.30">
    <property type="match status" value="1"/>
</dbReference>
<organism evidence="3 4">
    <name type="scientific">Streptoalloteichus tenebrarius (strain ATCC 17920 / DSM 40477 / JCM 4838 / CBS 697.72 / NBRC 16177 / NCIMB 11028 / NRRL B-12390 / A12253. 1 / ISP 5477)</name>
    <name type="common">Streptomyces tenebrarius</name>
    <dbReference type="NCBI Taxonomy" id="1933"/>
    <lineage>
        <taxon>Bacteria</taxon>
        <taxon>Bacillati</taxon>
        <taxon>Actinomycetota</taxon>
        <taxon>Actinomycetes</taxon>
        <taxon>Pseudonocardiales</taxon>
        <taxon>Pseudonocardiaceae</taxon>
        <taxon>Streptoalloteichus</taxon>
    </lineage>
</organism>
<evidence type="ECO:0000256" key="1">
    <source>
        <dbReference type="SAM" id="MobiDB-lite"/>
    </source>
</evidence>
<name>A0ABT1HZ08_STRSD</name>
<evidence type="ECO:0000259" key="2">
    <source>
        <dbReference type="PROSITE" id="PS51186"/>
    </source>
</evidence>
<feature type="domain" description="N-acetyltransferase" evidence="2">
    <location>
        <begin position="48"/>
        <end position="194"/>
    </location>
</feature>
<protein>
    <submittedName>
        <fullName evidence="3">ElaA protein</fullName>
    </submittedName>
</protein>
<reference evidence="3 4" key="1">
    <citation type="submission" date="2022-06" db="EMBL/GenBank/DDBJ databases">
        <title>Genomic Encyclopedia of Archaeal and Bacterial Type Strains, Phase II (KMG-II): from individual species to whole genera.</title>
        <authorList>
            <person name="Goeker M."/>
        </authorList>
    </citation>
    <scope>NUCLEOTIDE SEQUENCE [LARGE SCALE GENOMIC DNA]</scope>
    <source>
        <strain evidence="3 4">DSM 40477</strain>
    </source>
</reference>
<dbReference type="InterPro" id="IPR000182">
    <property type="entry name" value="GNAT_dom"/>
</dbReference>
<evidence type="ECO:0000313" key="3">
    <source>
        <dbReference type="EMBL" id="MCP2260753.1"/>
    </source>
</evidence>
<feature type="compositionally biased region" description="Basic and acidic residues" evidence="1">
    <location>
        <begin position="14"/>
        <end position="24"/>
    </location>
</feature>
<dbReference type="CDD" id="cd04301">
    <property type="entry name" value="NAT_SF"/>
    <property type="match status" value="1"/>
</dbReference>
<dbReference type="InterPro" id="IPR016181">
    <property type="entry name" value="Acyl_CoA_acyltransferase"/>
</dbReference>
<proteinExistence type="predicted"/>
<comment type="caution">
    <text evidence="3">The sequence shown here is derived from an EMBL/GenBank/DDBJ whole genome shotgun (WGS) entry which is preliminary data.</text>
</comment>
<evidence type="ECO:0000313" key="4">
    <source>
        <dbReference type="Proteomes" id="UP001205311"/>
    </source>
</evidence>
<dbReference type="Proteomes" id="UP001205311">
    <property type="component" value="Unassembled WGS sequence"/>
</dbReference>